<reference evidence="3" key="1">
    <citation type="submission" date="2018-02" db="EMBL/GenBank/DDBJ databases">
        <authorList>
            <person name="Kim S.-K."/>
            <person name="Jung H.-I."/>
            <person name="Lee S.-W."/>
        </authorList>
    </citation>
    <scope>NUCLEOTIDE SEQUENCE</scope>
    <source>
        <strain evidence="3">SK3146</strain>
    </source>
</reference>
<protein>
    <recommendedName>
        <fullName evidence="2">Copper amine oxidase-like N-terminal domain-containing protein</fullName>
    </recommendedName>
</protein>
<keyword evidence="1" id="KW-0732">Signal</keyword>
<dbReference type="SUPFAM" id="SSF55383">
    <property type="entry name" value="Copper amine oxidase, domain N"/>
    <property type="match status" value="2"/>
</dbReference>
<dbReference type="InterPro" id="IPR013783">
    <property type="entry name" value="Ig-like_fold"/>
</dbReference>
<organism evidence="3 4">
    <name type="scientific">Paenibacillus konkukensis</name>
    <dbReference type="NCBI Taxonomy" id="2020716"/>
    <lineage>
        <taxon>Bacteria</taxon>
        <taxon>Bacillati</taxon>
        <taxon>Bacillota</taxon>
        <taxon>Bacilli</taxon>
        <taxon>Bacillales</taxon>
        <taxon>Paenibacillaceae</taxon>
        <taxon>Paenibacillus</taxon>
    </lineage>
</organism>
<dbReference type="RefSeq" id="WP_249863752.1">
    <property type="nucleotide sequence ID" value="NZ_CP027059.1"/>
</dbReference>
<feature type="chain" id="PRO_5045425401" description="Copper amine oxidase-like N-terminal domain-containing protein" evidence="1">
    <location>
        <begin position="32"/>
        <end position="594"/>
    </location>
</feature>
<proteinExistence type="predicted"/>
<dbReference type="EMBL" id="CP027059">
    <property type="protein sequence ID" value="UQZ81520.1"/>
    <property type="molecule type" value="Genomic_DNA"/>
</dbReference>
<dbReference type="InterPro" id="IPR012854">
    <property type="entry name" value="Cu_amine_oxidase-like_N"/>
</dbReference>
<evidence type="ECO:0000313" key="4">
    <source>
        <dbReference type="Proteomes" id="UP001057134"/>
    </source>
</evidence>
<evidence type="ECO:0000313" key="3">
    <source>
        <dbReference type="EMBL" id="UQZ81520.1"/>
    </source>
</evidence>
<accession>A0ABY4RIA4</accession>
<keyword evidence="4" id="KW-1185">Reference proteome</keyword>
<sequence length="594" mass="64500">MLRMLTSSLKTGTLVSAAAAFGLLFPAAAGAVSVAPQHIELFAEKSAVTVNGQQVRLEQPAVIAGDSFYIPLRWLADTRGLELNWDGDANTIRLLTPKAFIEFDLGSRSITVNGESADYSSVADIRNDRLLVKLSWIAEYAELQYKLAADGQSAQISFIGTPSSAYKESDLTKDDAQPNSRPIALFAFGKSSYKLGEKVDYVDLSYDPDAEGLPDYEWNGKQDAYYKPGIYPVTLRVKDGKGNESEPFTRSVTIEDEPYLSEAQFPYYYDAPGAVFKANDDVLNAVYGPEESKLPVLVRQPEDKPLVLGSGSRFAAGLGYLYQEKVNGEARLYPQYTNGGRTESQLAVVMRNNNEKAVKVTTTRQAESGPSVYGAVRLGKTAEDFLSSTPREDELVIEPGAAVYYKISPNMAPGQTFQGLYDIRTDGEISVSYAMIAPGDTTYNLSGYPLVASNGAKNGTFPVSEVGWTIDAHSLKWPAAVGMGDPSLEPPLQGYDAMNKQPLENRNHAGVRYRIQLEHTGKMAIALHPRTGFFQGAVRVNGNIITIPAAGLTENEAVLLHRTGGGENSVDIEIMAVDGTQLPVDLVLYPLQAN</sequence>
<evidence type="ECO:0000259" key="2">
    <source>
        <dbReference type="Pfam" id="PF07833"/>
    </source>
</evidence>
<name>A0ABY4RIA4_9BACL</name>
<evidence type="ECO:0000256" key="1">
    <source>
        <dbReference type="SAM" id="SignalP"/>
    </source>
</evidence>
<dbReference type="Proteomes" id="UP001057134">
    <property type="component" value="Chromosome"/>
</dbReference>
<dbReference type="Gene3D" id="3.30.457.10">
    <property type="entry name" value="Copper amine oxidase-like, N-terminal domain"/>
    <property type="match status" value="2"/>
</dbReference>
<dbReference type="InterPro" id="IPR035986">
    <property type="entry name" value="PKD_dom_sf"/>
</dbReference>
<dbReference type="InterPro" id="IPR036582">
    <property type="entry name" value="Mao_N_sf"/>
</dbReference>
<dbReference type="SUPFAM" id="SSF49299">
    <property type="entry name" value="PKD domain"/>
    <property type="match status" value="1"/>
</dbReference>
<reference evidence="3" key="2">
    <citation type="journal article" date="2021" name="J Anim Sci Technol">
        <title>Complete genome sequence of Paenibacillus konkukensis sp. nov. SK3146 as a potential probiotic strain.</title>
        <authorList>
            <person name="Jung H.I."/>
            <person name="Park S."/>
            <person name="Niu K.M."/>
            <person name="Lee S.W."/>
            <person name="Kothari D."/>
            <person name="Yi K.J."/>
            <person name="Kim S.K."/>
        </authorList>
    </citation>
    <scope>NUCLEOTIDE SEQUENCE</scope>
    <source>
        <strain evidence="3">SK3146</strain>
    </source>
</reference>
<feature type="signal peptide" evidence="1">
    <location>
        <begin position="1"/>
        <end position="31"/>
    </location>
</feature>
<dbReference type="Gene3D" id="2.60.40.10">
    <property type="entry name" value="Immunoglobulins"/>
    <property type="match status" value="1"/>
</dbReference>
<feature type="domain" description="Copper amine oxidase-like N-terminal" evidence="2">
    <location>
        <begin position="49"/>
        <end position="150"/>
    </location>
</feature>
<gene>
    <name evidence="3" type="ORF">SK3146_00676</name>
</gene>
<dbReference type="Pfam" id="PF07833">
    <property type="entry name" value="Cu_amine_oxidN1"/>
    <property type="match status" value="1"/>
</dbReference>